<evidence type="ECO:0000256" key="1">
    <source>
        <dbReference type="SAM" id="SignalP"/>
    </source>
</evidence>
<keyword evidence="3" id="KW-1185">Reference proteome</keyword>
<evidence type="ECO:0000313" key="2">
    <source>
        <dbReference type="EMBL" id="EMR11927.1"/>
    </source>
</evidence>
<reference evidence="2 3" key="1">
    <citation type="journal article" date="2013" name="Genome Announc.">
        <title>Draft Genome Sequence of Methylophaga lonarensis MPLT, a Haloalkaliphilic (Non-Methane-Utilizing) Methylotroph.</title>
        <authorList>
            <person name="Shetty S.A."/>
            <person name="Marathe N.P."/>
            <person name="Munot H."/>
            <person name="Antony C.P."/>
            <person name="Dhotre D.P."/>
            <person name="Murrell J.C."/>
            <person name="Shouche Y.S."/>
        </authorList>
    </citation>
    <scope>NUCLEOTIDE SEQUENCE [LARGE SCALE GENOMIC DNA]</scope>
    <source>
        <strain evidence="2 3">MPL</strain>
    </source>
</reference>
<sequence>MKMSYLASMLMLSSPVQAVEVESCEAWSAKARTYATWRLEGMSIAEAMQQTIGNRSRGLLLQAYQLQIPDDFQAQYETISAFADGIYEQCQLAEQMSED</sequence>
<proteinExistence type="predicted"/>
<dbReference type="STRING" id="1286106.MPL1_12988"/>
<name>M7NXA7_9GAMM</name>
<comment type="caution">
    <text evidence="2">The sequence shown here is derived from an EMBL/GenBank/DDBJ whole genome shotgun (WGS) entry which is preliminary data.</text>
</comment>
<protein>
    <submittedName>
        <fullName evidence="2">Uncharacterized protein</fullName>
    </submittedName>
</protein>
<dbReference type="PATRIC" id="fig|1286106.3.peg.2591"/>
<dbReference type="EMBL" id="APHR01000082">
    <property type="protein sequence ID" value="EMR11927.1"/>
    <property type="molecule type" value="Genomic_DNA"/>
</dbReference>
<organism evidence="2 3">
    <name type="scientific">Methylophaga lonarensis MPL</name>
    <dbReference type="NCBI Taxonomy" id="1286106"/>
    <lineage>
        <taxon>Bacteria</taxon>
        <taxon>Pseudomonadati</taxon>
        <taxon>Pseudomonadota</taxon>
        <taxon>Gammaproteobacteria</taxon>
        <taxon>Thiotrichales</taxon>
        <taxon>Piscirickettsiaceae</taxon>
        <taxon>Methylophaga</taxon>
    </lineage>
</organism>
<dbReference type="Proteomes" id="UP000012019">
    <property type="component" value="Unassembled WGS sequence"/>
</dbReference>
<feature type="chain" id="PRO_5004082604" evidence="1">
    <location>
        <begin position="19"/>
        <end position="99"/>
    </location>
</feature>
<keyword evidence="1" id="KW-0732">Signal</keyword>
<feature type="signal peptide" evidence="1">
    <location>
        <begin position="1"/>
        <end position="18"/>
    </location>
</feature>
<gene>
    <name evidence="2" type="ORF">MPL1_12988</name>
</gene>
<dbReference type="AlphaFoldDB" id="M7NXA7"/>
<evidence type="ECO:0000313" key="3">
    <source>
        <dbReference type="Proteomes" id="UP000012019"/>
    </source>
</evidence>
<accession>M7NXA7</accession>